<evidence type="ECO:0000256" key="1">
    <source>
        <dbReference type="ARBA" id="ARBA00004141"/>
    </source>
</evidence>
<feature type="transmembrane region" description="Helical" evidence="5">
    <location>
        <begin position="295"/>
        <end position="316"/>
    </location>
</feature>
<dbReference type="EMBL" id="DF933829">
    <property type="protein sequence ID" value="GAM38203.1"/>
    <property type="molecule type" value="Genomic_DNA"/>
</dbReference>
<comment type="subcellular location">
    <subcellularLocation>
        <location evidence="1">Membrane</location>
        <topology evidence="1">Multi-pass membrane protein</topology>
    </subcellularLocation>
</comment>
<dbReference type="PANTHER" id="PTHR23502:SF160">
    <property type="entry name" value="MAJOR FACILITATOR SUPERFAMILY (MFS) PROFILE DOMAIN-CONTAINING PROTEIN-RELATED"/>
    <property type="match status" value="1"/>
</dbReference>
<sequence>MATGPSEWPMSWRIIILLNVSFYNMMGNVFAAGVPPLFSLLIEDLHCSTNQAAHLTTYALLMLGLANLWAVPIVEYLGKRYTILISMTVFLIANIWAATSQTYSSLLGTRFLGGISGGVIEALGPIIVSECFLEKQLASAMVVYVGFLAAGSAIGPIVAGGIASGLHNWRWFFIISSIAIGVNLVTSILMLPSTEYAGDNGYPANDEVQETKVMGTPRDTQCEIELTENEPESPKKISNLYSIPPKLWLPWQIGFLNFGALVGLLIGLPVGGVVADLLSRRAMKSNGQHDPRSRLPLVLLGALLSPTGCVIIGVSLQKNLNWAGTSVGWGLLSFGLTASANILLTYAVDCHLHRAMDIGVLVNVIKNTIGFGVSYAAINWYDKSGGEAQYGAMAGILWATYLLVIPLYFFRDSLKKFSARWFTDDGA</sequence>
<feature type="transmembrane region" description="Helical" evidence="5">
    <location>
        <begin position="140"/>
        <end position="159"/>
    </location>
</feature>
<dbReference type="Gene3D" id="1.20.1250.20">
    <property type="entry name" value="MFS general substrate transporter like domains"/>
    <property type="match status" value="1"/>
</dbReference>
<dbReference type="GO" id="GO:0005886">
    <property type="term" value="C:plasma membrane"/>
    <property type="evidence" value="ECO:0007669"/>
    <property type="project" value="TreeGrafter"/>
</dbReference>
<dbReference type="InterPro" id="IPR036259">
    <property type="entry name" value="MFS_trans_sf"/>
</dbReference>
<keyword evidence="4 5" id="KW-0472">Membrane</keyword>
<feature type="transmembrane region" description="Helical" evidence="5">
    <location>
        <begin position="328"/>
        <end position="348"/>
    </location>
</feature>
<protein>
    <submittedName>
        <fullName evidence="7">MFS transporter</fullName>
    </submittedName>
</protein>
<feature type="domain" description="Major facilitator superfamily (MFS) profile" evidence="6">
    <location>
        <begin position="14"/>
        <end position="427"/>
    </location>
</feature>
<evidence type="ECO:0000313" key="7">
    <source>
        <dbReference type="EMBL" id="GAM38203.1"/>
    </source>
</evidence>
<evidence type="ECO:0000259" key="6">
    <source>
        <dbReference type="PROSITE" id="PS50850"/>
    </source>
</evidence>
<gene>
    <name evidence="7" type="ORF">TCE0_033f08744</name>
</gene>
<feature type="transmembrane region" description="Helical" evidence="5">
    <location>
        <begin position="251"/>
        <end position="274"/>
    </location>
</feature>
<proteinExistence type="predicted"/>
<reference evidence="8" key="1">
    <citation type="journal article" date="2015" name="Genome Announc.">
        <title>Draft genome sequence of Talaromyces cellulolyticus strain Y-94, a source of lignocellulosic biomass-degrading enzymes.</title>
        <authorList>
            <person name="Fujii T."/>
            <person name="Koike H."/>
            <person name="Sawayama S."/>
            <person name="Yano S."/>
            <person name="Inoue H."/>
        </authorList>
    </citation>
    <scope>NUCLEOTIDE SEQUENCE [LARGE SCALE GENOMIC DNA]</scope>
    <source>
        <strain evidence="8">Y-94</strain>
    </source>
</reference>
<dbReference type="GO" id="GO:0022857">
    <property type="term" value="F:transmembrane transporter activity"/>
    <property type="evidence" value="ECO:0007669"/>
    <property type="project" value="InterPro"/>
</dbReference>
<dbReference type="InterPro" id="IPR020846">
    <property type="entry name" value="MFS_dom"/>
</dbReference>
<evidence type="ECO:0000256" key="3">
    <source>
        <dbReference type="ARBA" id="ARBA00022989"/>
    </source>
</evidence>
<feature type="transmembrane region" description="Helical" evidence="5">
    <location>
        <begin position="171"/>
        <end position="191"/>
    </location>
</feature>
<dbReference type="PROSITE" id="PS50850">
    <property type="entry name" value="MFS"/>
    <property type="match status" value="1"/>
</dbReference>
<feature type="transmembrane region" description="Helical" evidence="5">
    <location>
        <begin position="55"/>
        <end position="74"/>
    </location>
</feature>
<evidence type="ECO:0000256" key="2">
    <source>
        <dbReference type="ARBA" id="ARBA00022692"/>
    </source>
</evidence>
<dbReference type="PANTHER" id="PTHR23502">
    <property type="entry name" value="MAJOR FACILITATOR SUPERFAMILY"/>
    <property type="match status" value="1"/>
</dbReference>
<keyword evidence="8" id="KW-1185">Reference proteome</keyword>
<dbReference type="SUPFAM" id="SSF103473">
    <property type="entry name" value="MFS general substrate transporter"/>
    <property type="match status" value="1"/>
</dbReference>
<evidence type="ECO:0000313" key="8">
    <source>
        <dbReference type="Proteomes" id="UP000053095"/>
    </source>
</evidence>
<name>A0A6V8HAL1_TALPI</name>
<evidence type="ECO:0000256" key="5">
    <source>
        <dbReference type="SAM" id="Phobius"/>
    </source>
</evidence>
<feature type="transmembrane region" description="Helical" evidence="5">
    <location>
        <begin position="360"/>
        <end position="378"/>
    </location>
</feature>
<accession>A0A6V8HAL1</accession>
<dbReference type="Proteomes" id="UP000053095">
    <property type="component" value="Unassembled WGS sequence"/>
</dbReference>
<organism evidence="7 8">
    <name type="scientific">Talaromyces pinophilus</name>
    <name type="common">Penicillium pinophilum</name>
    <dbReference type="NCBI Taxonomy" id="128442"/>
    <lineage>
        <taxon>Eukaryota</taxon>
        <taxon>Fungi</taxon>
        <taxon>Dikarya</taxon>
        <taxon>Ascomycota</taxon>
        <taxon>Pezizomycotina</taxon>
        <taxon>Eurotiomycetes</taxon>
        <taxon>Eurotiomycetidae</taxon>
        <taxon>Eurotiales</taxon>
        <taxon>Trichocomaceae</taxon>
        <taxon>Talaromyces</taxon>
        <taxon>Talaromyces sect. Talaromyces</taxon>
    </lineage>
</organism>
<evidence type="ECO:0000256" key="4">
    <source>
        <dbReference type="ARBA" id="ARBA00023136"/>
    </source>
</evidence>
<keyword evidence="3 5" id="KW-1133">Transmembrane helix</keyword>
<dbReference type="AlphaFoldDB" id="A0A6V8HAL1"/>
<feature type="transmembrane region" description="Helical" evidence="5">
    <location>
        <begin position="80"/>
        <end position="99"/>
    </location>
</feature>
<keyword evidence="2 5" id="KW-0812">Transmembrane</keyword>
<comment type="caution">
    <text evidence="7">The sequence shown here is derived from an EMBL/GenBank/DDBJ whole genome shotgun (WGS) entry which is preliminary data.</text>
</comment>
<dbReference type="Pfam" id="PF07690">
    <property type="entry name" value="MFS_1"/>
    <property type="match status" value="1"/>
</dbReference>
<dbReference type="InterPro" id="IPR011701">
    <property type="entry name" value="MFS"/>
</dbReference>
<feature type="transmembrane region" description="Helical" evidence="5">
    <location>
        <begin position="12"/>
        <end position="34"/>
    </location>
</feature>
<feature type="transmembrane region" description="Helical" evidence="5">
    <location>
        <begin position="390"/>
        <end position="410"/>
    </location>
</feature>